<keyword evidence="2" id="KW-0012">Acyltransferase</keyword>
<accession>A0A444QET1</accession>
<dbReference type="InterPro" id="IPR016181">
    <property type="entry name" value="Acyl_CoA_acyltransferase"/>
</dbReference>
<proteinExistence type="predicted"/>
<reference evidence="4 5" key="1">
    <citation type="submission" date="2018-12" db="EMBL/GenBank/DDBJ databases">
        <authorList>
            <person name="Li F."/>
        </authorList>
    </citation>
    <scope>NUCLEOTIDE SEQUENCE [LARGE SCALE GENOMIC DNA]</scope>
    <source>
        <strain evidence="4 5">8H24J-4-2</strain>
    </source>
</reference>
<dbReference type="EMBL" id="RZNC01000001">
    <property type="protein sequence ID" value="RWZ68040.1"/>
    <property type="molecule type" value="Genomic_DNA"/>
</dbReference>
<sequence>MEFRTATERDVDAIVALVARAYRGTGGEPGWTTEAHLFDGPRTDADQVRAVLAAPRDTLVVAEESGALVGCCTVTDRGRIAYFGMFAVSPAAQGSGLGTALLAEAERIARHELGAARMIMTVIASRAELLAWYERRGYRRTGTVAPLPEEHAVHVRTGVDVQLETLIKRLGDADTPLRTLG</sequence>
<dbReference type="Pfam" id="PF00583">
    <property type="entry name" value="Acetyltransf_1"/>
    <property type="match status" value="1"/>
</dbReference>
<name>A0A444QET1_9MICO</name>
<dbReference type="Gene3D" id="3.40.630.30">
    <property type="match status" value="1"/>
</dbReference>
<comment type="caution">
    <text evidence="4">The sequence shown here is derived from an EMBL/GenBank/DDBJ whole genome shotgun (WGS) entry which is preliminary data.</text>
</comment>
<dbReference type="GO" id="GO:0016747">
    <property type="term" value="F:acyltransferase activity, transferring groups other than amino-acyl groups"/>
    <property type="evidence" value="ECO:0007669"/>
    <property type="project" value="InterPro"/>
</dbReference>
<evidence type="ECO:0000313" key="5">
    <source>
        <dbReference type="Proteomes" id="UP000288603"/>
    </source>
</evidence>
<dbReference type="PANTHER" id="PTHR43877">
    <property type="entry name" value="AMINOALKYLPHOSPHONATE N-ACETYLTRANSFERASE-RELATED-RELATED"/>
    <property type="match status" value="1"/>
</dbReference>
<organism evidence="4 5">
    <name type="scientific">Labedella populi</name>
    <dbReference type="NCBI Taxonomy" id="2498850"/>
    <lineage>
        <taxon>Bacteria</taxon>
        <taxon>Bacillati</taxon>
        <taxon>Actinomycetota</taxon>
        <taxon>Actinomycetes</taxon>
        <taxon>Micrococcales</taxon>
        <taxon>Microbacteriaceae</taxon>
        <taxon>Labedella</taxon>
    </lineage>
</organism>
<dbReference type="RefSeq" id="WP_128497266.1">
    <property type="nucleotide sequence ID" value="NZ_RZNC01000001.1"/>
</dbReference>
<dbReference type="InterPro" id="IPR050832">
    <property type="entry name" value="Bact_Acetyltransf"/>
</dbReference>
<dbReference type="OrthoDB" id="119501at2"/>
<dbReference type="InterPro" id="IPR000182">
    <property type="entry name" value="GNAT_dom"/>
</dbReference>
<feature type="domain" description="N-acetyltransferase" evidence="3">
    <location>
        <begin position="1"/>
        <end position="162"/>
    </location>
</feature>
<keyword evidence="5" id="KW-1185">Reference proteome</keyword>
<evidence type="ECO:0000313" key="4">
    <source>
        <dbReference type="EMBL" id="RWZ68040.1"/>
    </source>
</evidence>
<evidence type="ECO:0000256" key="2">
    <source>
        <dbReference type="ARBA" id="ARBA00023315"/>
    </source>
</evidence>
<dbReference type="SUPFAM" id="SSF55729">
    <property type="entry name" value="Acyl-CoA N-acyltransferases (Nat)"/>
    <property type="match status" value="1"/>
</dbReference>
<gene>
    <name evidence="4" type="ORF">ELQ92_01945</name>
</gene>
<protein>
    <submittedName>
        <fullName evidence="4">GNAT family N-acetyltransferase</fullName>
    </submittedName>
</protein>
<dbReference type="AlphaFoldDB" id="A0A444QET1"/>
<evidence type="ECO:0000256" key="1">
    <source>
        <dbReference type="ARBA" id="ARBA00022679"/>
    </source>
</evidence>
<dbReference type="CDD" id="cd04301">
    <property type="entry name" value="NAT_SF"/>
    <property type="match status" value="1"/>
</dbReference>
<keyword evidence="1 4" id="KW-0808">Transferase</keyword>
<evidence type="ECO:0000259" key="3">
    <source>
        <dbReference type="PROSITE" id="PS51186"/>
    </source>
</evidence>
<dbReference type="PANTHER" id="PTHR43877:SF2">
    <property type="entry name" value="AMINOALKYLPHOSPHONATE N-ACETYLTRANSFERASE-RELATED"/>
    <property type="match status" value="1"/>
</dbReference>
<dbReference type="PROSITE" id="PS51186">
    <property type="entry name" value="GNAT"/>
    <property type="match status" value="1"/>
</dbReference>
<dbReference type="Proteomes" id="UP000288603">
    <property type="component" value="Unassembled WGS sequence"/>
</dbReference>